<keyword evidence="1" id="KW-0863">Zinc-finger</keyword>
<evidence type="ECO:0000313" key="4">
    <source>
        <dbReference type="EMBL" id="OWP02587.1"/>
    </source>
</evidence>
<accession>A0A218Z3J8</accession>
<keyword evidence="5" id="KW-1185">Reference proteome</keyword>
<evidence type="ECO:0000313" key="5">
    <source>
        <dbReference type="Proteomes" id="UP000242519"/>
    </source>
</evidence>
<comment type="caution">
    <text evidence="4">The sequence shown here is derived from an EMBL/GenBank/DDBJ whole genome shotgun (WGS) entry which is preliminary data.</text>
</comment>
<dbReference type="STRING" id="503106.A0A218Z3J8"/>
<feature type="region of interest" description="Disordered" evidence="2">
    <location>
        <begin position="494"/>
        <end position="518"/>
    </location>
</feature>
<dbReference type="Gene3D" id="3.30.160.60">
    <property type="entry name" value="Classic Zinc Finger"/>
    <property type="match status" value="1"/>
</dbReference>
<keyword evidence="1" id="KW-0862">Zinc</keyword>
<name>A0A218Z3J8_9HELO</name>
<dbReference type="EMBL" id="MZNU01000220">
    <property type="protein sequence ID" value="OWP02587.1"/>
    <property type="molecule type" value="Genomic_DNA"/>
</dbReference>
<dbReference type="PROSITE" id="PS00028">
    <property type="entry name" value="ZINC_FINGER_C2H2_1"/>
    <property type="match status" value="1"/>
</dbReference>
<evidence type="ECO:0000256" key="1">
    <source>
        <dbReference type="PROSITE-ProRule" id="PRU00042"/>
    </source>
</evidence>
<proteinExistence type="predicted"/>
<dbReference type="PROSITE" id="PS50157">
    <property type="entry name" value="ZINC_FINGER_C2H2_2"/>
    <property type="match status" value="1"/>
</dbReference>
<dbReference type="AlphaFoldDB" id="A0A218Z3J8"/>
<dbReference type="PANTHER" id="PTHR35391:SF3">
    <property type="entry name" value="FINGER DOMAIN PROTEIN, PUTATIVE (AFU_ORTHOLOGUE AFUA_8G04300)-RELATED"/>
    <property type="match status" value="1"/>
</dbReference>
<feature type="region of interest" description="Disordered" evidence="2">
    <location>
        <begin position="613"/>
        <end position="645"/>
    </location>
</feature>
<evidence type="ECO:0000259" key="3">
    <source>
        <dbReference type="PROSITE" id="PS50157"/>
    </source>
</evidence>
<evidence type="ECO:0000256" key="2">
    <source>
        <dbReference type="SAM" id="MobiDB-lite"/>
    </source>
</evidence>
<feature type="compositionally biased region" description="Low complexity" evidence="2">
    <location>
        <begin position="496"/>
        <end position="509"/>
    </location>
</feature>
<protein>
    <recommendedName>
        <fullName evidence="3">C2H2-type domain-containing protein</fullName>
    </recommendedName>
</protein>
<feature type="domain" description="C2H2-type" evidence="3">
    <location>
        <begin position="428"/>
        <end position="458"/>
    </location>
</feature>
<sequence length="692" mass="76476">MSFGGNTPRISAIRNDGPYRGPHENPLLQWYTGNDGPWNPIPKATTESAVEDRPLSKQMGHRNNISYSSQYRQQNPVETENSQFGGSHSDSGYGTRCSVGNISVFSADVHESDHDSHSIAGLSLDYPPCHGVLQVRDSRTNDSRMPPSGHASDSPGLVCPACNKTVKTNSELNAEFRENSGILDQGESTPLPQMVWPQLPVVQDSLSRQRRDPEWKLLSPETDRSRDLFSLLGPQPKVFSTLPENNFLQCEEQRYTTIQSLEVLSDPPHIHRNRMTLDSLILSPWSNIDPPLKKAEEVRPEVIPQGQAPRLAQPAADAALTEVIQEALTRANISDPSPARRKAESESSSLPPGRGAVREVPSPHTAQDIECQKKAVEVLSIIRDLGFTVCQDPAQAPKTQNPGSAASNKSEHQVTCPQKHMKRHSRPYGCTFLSCSKSFGSKNDWKRHENSQHFHLETWRCDIPRLDESRACAKVYYRKQTFVEHLKKEHAFPATSCASPPSHSARSAPEPGANDSEDEAAIKAKLDACRIGRSCQSPFWCGFCAALVTLKLQGIEAWGERFDHIDDHFMGRGEVRQQGIGEWVPVGRVPGSGYGSGSELEPSNRGERFVASRSRSENASGHVHGKRGSDAISGGVDRPAKKPRTSKTHDTVIYCCQCKMQHNARLNRCCTLCEDSHYFCSACVVEAVRIEG</sequence>
<feature type="region of interest" description="Disordered" evidence="2">
    <location>
        <begin position="41"/>
        <end position="91"/>
    </location>
</feature>
<feature type="region of interest" description="Disordered" evidence="2">
    <location>
        <begin position="1"/>
        <end position="27"/>
    </location>
</feature>
<dbReference type="Proteomes" id="UP000242519">
    <property type="component" value="Unassembled WGS sequence"/>
</dbReference>
<organism evidence="4 5">
    <name type="scientific">Diplocarpon coronariae</name>
    <dbReference type="NCBI Taxonomy" id="2795749"/>
    <lineage>
        <taxon>Eukaryota</taxon>
        <taxon>Fungi</taxon>
        <taxon>Dikarya</taxon>
        <taxon>Ascomycota</taxon>
        <taxon>Pezizomycotina</taxon>
        <taxon>Leotiomycetes</taxon>
        <taxon>Helotiales</taxon>
        <taxon>Drepanopezizaceae</taxon>
        <taxon>Diplocarpon</taxon>
    </lineage>
</organism>
<feature type="compositionally biased region" description="Polar residues" evidence="2">
    <location>
        <begin position="61"/>
        <end position="91"/>
    </location>
</feature>
<dbReference type="InParanoid" id="A0A218Z3J8"/>
<gene>
    <name evidence="4" type="ORF">B2J93_1891</name>
</gene>
<feature type="region of interest" description="Disordered" evidence="2">
    <location>
        <begin position="329"/>
        <end position="368"/>
    </location>
</feature>
<reference evidence="4 5" key="1">
    <citation type="submission" date="2017-04" db="EMBL/GenBank/DDBJ databases">
        <title>Draft genome sequence of Marssonina coronaria NL1: causal agent of apple blotch.</title>
        <authorList>
            <person name="Cheng Q."/>
        </authorList>
    </citation>
    <scope>NUCLEOTIDE SEQUENCE [LARGE SCALE GENOMIC DNA]</scope>
    <source>
        <strain evidence="4 5">NL1</strain>
    </source>
</reference>
<dbReference type="PANTHER" id="PTHR35391">
    <property type="entry name" value="C2H2-TYPE DOMAIN-CONTAINING PROTEIN-RELATED"/>
    <property type="match status" value="1"/>
</dbReference>
<keyword evidence="1" id="KW-0479">Metal-binding</keyword>
<dbReference type="InterPro" id="IPR013087">
    <property type="entry name" value="Znf_C2H2_type"/>
</dbReference>
<dbReference type="OrthoDB" id="6077919at2759"/>
<dbReference type="GO" id="GO:0008270">
    <property type="term" value="F:zinc ion binding"/>
    <property type="evidence" value="ECO:0007669"/>
    <property type="project" value="UniProtKB-KW"/>
</dbReference>